<evidence type="ECO:0000256" key="10">
    <source>
        <dbReference type="ARBA" id="ARBA00022984"/>
    </source>
</evidence>
<gene>
    <name evidence="15" type="primary">ybiS</name>
</gene>
<dbReference type="InterPro" id="IPR041597">
    <property type="entry name" value="Ldt_C"/>
</dbReference>
<dbReference type="UniPathway" id="UPA00219"/>
<comment type="subcellular location">
    <subcellularLocation>
        <location evidence="1">Periplasm</location>
    </subcellularLocation>
</comment>
<evidence type="ECO:0000256" key="5">
    <source>
        <dbReference type="ARBA" id="ARBA00022679"/>
    </source>
</evidence>
<dbReference type="GO" id="GO:0071972">
    <property type="term" value="F:peptidoglycan L,D-transpeptidase activity"/>
    <property type="evidence" value="ECO:0007669"/>
    <property type="project" value="TreeGrafter"/>
</dbReference>
<protein>
    <submittedName>
        <fullName evidence="15">L,D-transpeptidase</fullName>
    </submittedName>
</protein>
<dbReference type="InterPro" id="IPR038063">
    <property type="entry name" value="Transpep_catalytic_dom"/>
</dbReference>
<keyword evidence="13" id="KW-0472">Membrane</keyword>
<dbReference type="GO" id="GO:0016757">
    <property type="term" value="F:glycosyltransferase activity"/>
    <property type="evidence" value="ECO:0007669"/>
    <property type="project" value="UniProtKB-KW"/>
</dbReference>
<evidence type="ECO:0000256" key="3">
    <source>
        <dbReference type="ARBA" id="ARBA00005992"/>
    </source>
</evidence>
<dbReference type="GO" id="GO:0008360">
    <property type="term" value="P:regulation of cell shape"/>
    <property type="evidence" value="ECO:0007669"/>
    <property type="project" value="UniProtKB-UniRule"/>
</dbReference>
<keyword evidence="8" id="KW-0378">Hydrolase</keyword>
<evidence type="ECO:0000256" key="9">
    <source>
        <dbReference type="ARBA" id="ARBA00022960"/>
    </source>
</evidence>
<dbReference type="PROSITE" id="PS52029">
    <property type="entry name" value="LD_TPASE"/>
    <property type="match status" value="1"/>
</dbReference>
<dbReference type="PANTHER" id="PTHR30582:SF31">
    <property type="entry name" value="L,D-TRANSPEPTIDASE YBIS-RELATED"/>
    <property type="match status" value="1"/>
</dbReference>
<keyword evidence="11 12" id="KW-0961">Cell wall biogenesis/degradation</keyword>
<sequence length="311" mass="35615">MNIKVYFYNMIFVFIELSHCLAYAAVYTLPKNNDRLIGKNIEIFTPKNNRHSLEFFSEKFQVGISNMLEANPDVDVYLPDSEKKLIIPHQLILPNTPHLGIIINSAEMRLFYYPKNSNTVVILPIAIGTIKNATPYYWITSIKHKKKNPVWVPTKNMRDEYIRGGEILPTMFPAGSNNPMGLYALYLGRNYAIHGTNSNFGIGLRVTRGCIRLRPQDIEFLFKAVPVGTRVQFINEPIKSTVESNGMQYLEIHNPLSYEKEKNHLNTSVIAHLRKKLQTILINGSNIDYKVVNEALKTRSGIPINITRKTY</sequence>
<dbReference type="InterPro" id="IPR005490">
    <property type="entry name" value="LD_TPept_cat_dom"/>
</dbReference>
<keyword evidence="4" id="KW-0328">Glycosyltransferase</keyword>
<evidence type="ECO:0000256" key="4">
    <source>
        <dbReference type="ARBA" id="ARBA00022676"/>
    </source>
</evidence>
<evidence type="ECO:0000256" key="1">
    <source>
        <dbReference type="ARBA" id="ARBA00004418"/>
    </source>
</evidence>
<evidence type="ECO:0000259" key="14">
    <source>
        <dbReference type="PROSITE" id="PS52029"/>
    </source>
</evidence>
<dbReference type="AlphaFoldDB" id="D2XN90"/>
<name>D2XN90_9ENTR</name>
<dbReference type="Gene3D" id="2.40.440.10">
    <property type="entry name" value="L,D-transpeptidase catalytic domain-like"/>
    <property type="match status" value="1"/>
</dbReference>
<comment type="similarity">
    <text evidence="3">Belongs to the YkuD family.</text>
</comment>
<reference evidence="15" key="1">
    <citation type="journal article" date="2010" name="Mol. Biol. Evol.">
        <title>Slip into something more functional: selection maintains ancient frameshifts in homopolymeric sequences.</title>
        <authorList>
            <person name="Wernegreen J.J."/>
            <person name="Kauppinen S.N."/>
            <person name="Degnan P.H."/>
        </authorList>
    </citation>
    <scope>NUCLEOTIDE SEQUENCE</scope>
</reference>
<evidence type="ECO:0000256" key="2">
    <source>
        <dbReference type="ARBA" id="ARBA00004752"/>
    </source>
</evidence>
<evidence type="ECO:0000256" key="12">
    <source>
        <dbReference type="PROSITE-ProRule" id="PRU01373"/>
    </source>
</evidence>
<dbReference type="CDD" id="cd16913">
    <property type="entry name" value="YkuD_like"/>
    <property type="match status" value="1"/>
</dbReference>
<dbReference type="PANTHER" id="PTHR30582">
    <property type="entry name" value="L,D-TRANSPEPTIDASE"/>
    <property type="match status" value="1"/>
</dbReference>
<feature type="domain" description="L,D-TPase catalytic" evidence="14">
    <location>
        <begin position="99"/>
        <end position="234"/>
    </location>
</feature>
<dbReference type="GO" id="GO:0071555">
    <property type="term" value="P:cell wall organization"/>
    <property type="evidence" value="ECO:0007669"/>
    <property type="project" value="UniProtKB-UniRule"/>
</dbReference>
<evidence type="ECO:0000313" key="15">
    <source>
        <dbReference type="EMBL" id="ADA82679.1"/>
    </source>
</evidence>
<evidence type="ECO:0000256" key="13">
    <source>
        <dbReference type="SAM" id="Phobius"/>
    </source>
</evidence>
<feature type="transmembrane region" description="Helical" evidence="13">
    <location>
        <begin position="6"/>
        <end position="29"/>
    </location>
</feature>
<keyword evidence="5" id="KW-0808">Transferase</keyword>
<feature type="active site" description="Proton donor/acceptor" evidence="12">
    <location>
        <position position="194"/>
    </location>
</feature>
<dbReference type="GO" id="GO:0005576">
    <property type="term" value="C:extracellular region"/>
    <property type="evidence" value="ECO:0007669"/>
    <property type="project" value="TreeGrafter"/>
</dbReference>
<evidence type="ECO:0000256" key="6">
    <source>
        <dbReference type="ARBA" id="ARBA00022729"/>
    </source>
</evidence>
<feature type="active site" description="Nucleophile" evidence="12">
    <location>
        <position position="210"/>
    </location>
</feature>
<evidence type="ECO:0000256" key="11">
    <source>
        <dbReference type="ARBA" id="ARBA00023316"/>
    </source>
</evidence>
<evidence type="ECO:0000256" key="8">
    <source>
        <dbReference type="ARBA" id="ARBA00022801"/>
    </source>
</evidence>
<comment type="pathway">
    <text evidence="2 12">Cell wall biogenesis; peptidoglycan biosynthesis.</text>
</comment>
<dbReference type="Pfam" id="PF03734">
    <property type="entry name" value="YkuD"/>
    <property type="match status" value="1"/>
</dbReference>
<dbReference type="InterPro" id="IPR050979">
    <property type="entry name" value="LD-transpeptidase"/>
</dbReference>
<organism evidence="15">
    <name type="scientific">Candidatus Blochmannia vicinus</name>
    <name type="common">nom. nud.</name>
    <dbReference type="NCBI Taxonomy" id="251540"/>
    <lineage>
        <taxon>Bacteria</taxon>
        <taxon>Pseudomonadati</taxon>
        <taxon>Pseudomonadota</taxon>
        <taxon>Gammaproteobacteria</taxon>
        <taxon>Enterobacterales</taxon>
        <taxon>Enterobacteriaceae</taxon>
        <taxon>ant endosymbionts</taxon>
        <taxon>Candidatus Blochmanniella</taxon>
    </lineage>
</organism>
<keyword evidence="13" id="KW-0812">Transmembrane</keyword>
<keyword evidence="7" id="KW-0574">Periplasm</keyword>
<proteinExistence type="inferred from homology"/>
<evidence type="ECO:0000256" key="7">
    <source>
        <dbReference type="ARBA" id="ARBA00022764"/>
    </source>
</evidence>
<dbReference type="SUPFAM" id="SSF141523">
    <property type="entry name" value="L,D-transpeptidase catalytic domain-like"/>
    <property type="match status" value="1"/>
</dbReference>
<dbReference type="GO" id="GO:0018104">
    <property type="term" value="P:peptidoglycan-protein cross-linking"/>
    <property type="evidence" value="ECO:0007669"/>
    <property type="project" value="TreeGrafter"/>
</dbReference>
<accession>D2XN90</accession>
<keyword evidence="9 12" id="KW-0133">Cell shape</keyword>
<dbReference type="Pfam" id="PF17969">
    <property type="entry name" value="Ldt_C"/>
    <property type="match status" value="1"/>
</dbReference>
<keyword evidence="6" id="KW-0732">Signal</keyword>
<keyword evidence="13" id="KW-1133">Transmembrane helix</keyword>
<dbReference type="EMBL" id="GU219482">
    <property type="protein sequence ID" value="ADA82679.1"/>
    <property type="molecule type" value="Genomic_DNA"/>
</dbReference>
<keyword evidence="10 12" id="KW-0573">Peptidoglycan synthesis</keyword>
<dbReference type="GO" id="GO:0042597">
    <property type="term" value="C:periplasmic space"/>
    <property type="evidence" value="ECO:0007669"/>
    <property type="project" value="UniProtKB-SubCell"/>
</dbReference>